<keyword evidence="5 7" id="KW-1133">Transmembrane helix</keyword>
<dbReference type="PANTHER" id="PTHR34697">
    <property type="entry name" value="PHOSPHATIDYLGLYCEROL LYSYLTRANSFERASE"/>
    <property type="match status" value="1"/>
</dbReference>
<dbReference type="EMBL" id="JAEUXJ010000013">
    <property type="protein sequence ID" value="MBL6458253.1"/>
    <property type="molecule type" value="Genomic_DNA"/>
</dbReference>
<protein>
    <submittedName>
        <fullName evidence="9">Lysylphosphatidylglycerol synthetase family protein</fullName>
    </submittedName>
</protein>
<evidence type="ECO:0000256" key="6">
    <source>
        <dbReference type="ARBA" id="ARBA00023136"/>
    </source>
</evidence>
<keyword evidence="2" id="KW-1003">Cell membrane</keyword>
<feature type="transmembrane region" description="Helical" evidence="7">
    <location>
        <begin position="361"/>
        <end position="384"/>
    </location>
</feature>
<name>A0ABS1V9D3_9PROT</name>
<feature type="transmembrane region" description="Helical" evidence="7">
    <location>
        <begin position="12"/>
        <end position="28"/>
    </location>
</feature>
<feature type="transmembrane region" description="Helical" evidence="7">
    <location>
        <begin position="131"/>
        <end position="150"/>
    </location>
</feature>
<evidence type="ECO:0000256" key="2">
    <source>
        <dbReference type="ARBA" id="ARBA00022475"/>
    </source>
</evidence>
<reference evidence="9 10" key="1">
    <citation type="submission" date="2021-01" db="EMBL/GenBank/DDBJ databases">
        <title>Belnapia mucosa sp. nov. and Belnapia arida sp. nov., isolated from the Tabernas Desert (Almeria, Spain).</title>
        <authorList>
            <person name="Molina-Menor E."/>
            <person name="Vidal-Verdu A."/>
            <person name="Calonge A."/>
            <person name="Satari L."/>
            <person name="Pereto Magraner J."/>
            <person name="Porcar Miralles M."/>
        </authorList>
    </citation>
    <scope>NUCLEOTIDE SEQUENCE [LARGE SCALE GENOMIC DNA]</scope>
    <source>
        <strain evidence="9 10">T6</strain>
    </source>
</reference>
<feature type="transmembrane region" description="Helical" evidence="7">
    <location>
        <begin position="49"/>
        <end position="68"/>
    </location>
</feature>
<dbReference type="InterPro" id="IPR024320">
    <property type="entry name" value="LPG_synthase_C"/>
</dbReference>
<gene>
    <name evidence="9" type="ORF">JMJ55_23220</name>
</gene>
<evidence type="ECO:0000256" key="7">
    <source>
        <dbReference type="SAM" id="Phobius"/>
    </source>
</evidence>
<dbReference type="InterPro" id="IPR051211">
    <property type="entry name" value="PG_lysyltransferase"/>
</dbReference>
<evidence type="ECO:0000256" key="5">
    <source>
        <dbReference type="ARBA" id="ARBA00022989"/>
    </source>
</evidence>
<sequence length="641" mass="68671">MPGLVSSLRRHGPTVFGLVLLVGALYVVQREFRDLSVADIRRAMAALPVSALWLAGGLTVAAYMVLAVYDKLGSAYAGRPVSWPKSLLASFCGYSLAHNLGFAAVSGAAVRYRLYSAWGLTPLEIAKVVGFTSLTFGLGGMALGGLVLVVEPEVLPWFGSHLPHWALQLLALPLWGIVGTYVVLSRFKRHVRILKYEIDLPSPRMALAQTMLATVDVAVTAAIFYALLPEAEGLTFLRFVGIYLAAYAVGIAATVPGGLGVFDGAILLGLQPYMPAPEVIGALLVFRLYYYIVPLFIAGGLFVSFELGQRRAVLQRLSAFGQGTDALEVPAIASLVALAGALLIFLGALPTRDTIVEEWAGHIVALASHFAASVVGSLLLVMAYGLLRRLTMAWALTLVLLVNGAGIAWVRGEAWWLWGPFLLLGLLVAALRTAFYRDSRLAREPLSPQALVPLLAVAACGITLALVAYGGKVADESWWTVVVSPLAPDSLRFTVGITGILLLFAMVRLLRPARFRPLAWGAETRARLASLGALAPAEADGAVLGEAERAGFAFLKRDGVWLALGDPAGDRRDAISAIWRFRDLCERAGVDPAFWRVGPDLLRVYGDIGLTAVSLGEGPLYLALRAERDLATLRELLPREG</sequence>
<dbReference type="Pfam" id="PF03706">
    <property type="entry name" value="LPG_synthase_TM"/>
    <property type="match status" value="1"/>
</dbReference>
<feature type="transmembrane region" description="Helical" evidence="7">
    <location>
        <begin position="88"/>
        <end position="110"/>
    </location>
</feature>
<feature type="transmembrane region" description="Helical" evidence="7">
    <location>
        <begin position="329"/>
        <end position="349"/>
    </location>
</feature>
<evidence type="ECO:0000256" key="1">
    <source>
        <dbReference type="ARBA" id="ARBA00004651"/>
    </source>
</evidence>
<evidence type="ECO:0000259" key="8">
    <source>
        <dbReference type="Pfam" id="PF09924"/>
    </source>
</evidence>
<keyword evidence="4 7" id="KW-0812">Transmembrane</keyword>
<feature type="domain" description="Phosphatidylglycerol lysyltransferase C-terminal" evidence="8">
    <location>
        <begin position="546"/>
        <end position="618"/>
    </location>
</feature>
<evidence type="ECO:0000256" key="3">
    <source>
        <dbReference type="ARBA" id="ARBA00022679"/>
    </source>
</evidence>
<feature type="transmembrane region" description="Helical" evidence="7">
    <location>
        <begin position="288"/>
        <end position="308"/>
    </location>
</feature>
<keyword evidence="10" id="KW-1185">Reference proteome</keyword>
<evidence type="ECO:0000256" key="4">
    <source>
        <dbReference type="ARBA" id="ARBA00022692"/>
    </source>
</evidence>
<feature type="transmembrane region" description="Helical" evidence="7">
    <location>
        <begin position="162"/>
        <end position="184"/>
    </location>
</feature>
<feature type="transmembrane region" description="Helical" evidence="7">
    <location>
        <begin position="415"/>
        <end position="431"/>
    </location>
</feature>
<organism evidence="9 10">
    <name type="scientific">Belnapia mucosa</name>
    <dbReference type="NCBI Taxonomy" id="2804532"/>
    <lineage>
        <taxon>Bacteria</taxon>
        <taxon>Pseudomonadati</taxon>
        <taxon>Pseudomonadota</taxon>
        <taxon>Alphaproteobacteria</taxon>
        <taxon>Acetobacterales</taxon>
        <taxon>Roseomonadaceae</taxon>
        <taxon>Belnapia</taxon>
    </lineage>
</organism>
<feature type="transmembrane region" description="Helical" evidence="7">
    <location>
        <begin position="491"/>
        <end position="510"/>
    </location>
</feature>
<dbReference type="Pfam" id="PF09924">
    <property type="entry name" value="LPG_synthase_C"/>
    <property type="match status" value="1"/>
</dbReference>
<evidence type="ECO:0000313" key="9">
    <source>
        <dbReference type="EMBL" id="MBL6458253.1"/>
    </source>
</evidence>
<accession>A0ABS1V9D3</accession>
<keyword evidence="3" id="KW-0808">Transferase</keyword>
<feature type="transmembrane region" description="Helical" evidence="7">
    <location>
        <begin position="451"/>
        <end position="471"/>
    </location>
</feature>
<keyword evidence="6 7" id="KW-0472">Membrane</keyword>
<comment type="subcellular location">
    <subcellularLocation>
        <location evidence="1">Cell membrane</location>
        <topology evidence="1">Multi-pass membrane protein</topology>
    </subcellularLocation>
</comment>
<comment type="caution">
    <text evidence="9">The sequence shown here is derived from an EMBL/GenBank/DDBJ whole genome shotgun (WGS) entry which is preliminary data.</text>
</comment>
<dbReference type="PANTHER" id="PTHR34697:SF2">
    <property type="entry name" value="PHOSPHATIDYLGLYCEROL LYSYLTRANSFERASE"/>
    <property type="match status" value="1"/>
</dbReference>
<feature type="transmembrane region" description="Helical" evidence="7">
    <location>
        <begin position="391"/>
        <end position="409"/>
    </location>
</feature>
<proteinExistence type="predicted"/>
<dbReference type="Proteomes" id="UP000606490">
    <property type="component" value="Unassembled WGS sequence"/>
</dbReference>
<dbReference type="InterPro" id="IPR022791">
    <property type="entry name" value="L-PG_synthase/AglD"/>
</dbReference>
<evidence type="ECO:0000313" key="10">
    <source>
        <dbReference type="Proteomes" id="UP000606490"/>
    </source>
</evidence>